<sequence>MFIFLILLGTLTWSLIMIKSGLIYPFGMGFWGPNGHDGIWHISLINSLARGNIEMPVFSGEQLKNYHIGFDLLLALIHKFTGISTVTLYFQLFPPILAFFIGILTYKFVIDWRKSKSEALWSVFFVYFGGSLGWIVTLFRSGQLGGESMFWSQQAISTLINPPFALSLIFILSGLILWLKYQKTRSFYYLLFAIFSFGLLSQIKIYATILVLVVLLVGLIFSILHRRTVEKYSLSKMFFGSLILSLILFLPFNKNSPNLVVFQPFWFLETMMALSDRFGWLRYFSAMTNYRMSGNWIKGVPAYLVAFAIFWIGNMGTRIIKEFTVFGWLKNFRKVSVVEVIISSFIVIGGIIPMFFLQKGTPWNTIQFFYYSLFFSSILAGVSTIQLRERFKTSKIFIILLLLTIPTTFATLWYNYIPSRPPAKISNEELQALNFLTQQPEGTVLTYPFDKYAAKEAESNPPRPLYLYESTAYVSAFSDKSLYLEDEVNLDITGYNWPERRAKVVNFLNTLSQKDARNFLKENVIKYIYWIKGQRARLGEGQLGLVRIFENKEVDIYQVE</sequence>
<keyword evidence="1" id="KW-1133">Transmembrane helix</keyword>
<gene>
    <name evidence="2" type="ORF">A2627_02195</name>
</gene>
<organism evidence="2 3">
    <name type="scientific">Candidatus Woesebacteria bacterium RIFCSPHIGHO2_01_FULL_39_28</name>
    <dbReference type="NCBI Taxonomy" id="1802496"/>
    <lineage>
        <taxon>Bacteria</taxon>
        <taxon>Candidatus Woeseibacteriota</taxon>
    </lineage>
</organism>
<keyword evidence="1" id="KW-0812">Transmembrane</keyword>
<name>A0A1F7YF13_9BACT</name>
<dbReference type="EMBL" id="MGGI01000018">
    <property type="protein sequence ID" value="OGM25913.1"/>
    <property type="molecule type" value="Genomic_DNA"/>
</dbReference>
<feature type="transmembrane region" description="Helical" evidence="1">
    <location>
        <begin position="335"/>
        <end position="356"/>
    </location>
</feature>
<feature type="transmembrane region" description="Helical" evidence="1">
    <location>
        <begin position="186"/>
        <end position="203"/>
    </location>
</feature>
<accession>A0A1F7YF13</accession>
<feature type="transmembrane region" description="Helical" evidence="1">
    <location>
        <begin position="159"/>
        <end position="179"/>
    </location>
</feature>
<proteinExistence type="predicted"/>
<evidence type="ECO:0008006" key="4">
    <source>
        <dbReference type="Google" id="ProtNLM"/>
    </source>
</evidence>
<feature type="transmembrane region" description="Helical" evidence="1">
    <location>
        <begin position="88"/>
        <end position="108"/>
    </location>
</feature>
<feature type="transmembrane region" description="Helical" evidence="1">
    <location>
        <begin position="120"/>
        <end position="139"/>
    </location>
</feature>
<evidence type="ECO:0000313" key="2">
    <source>
        <dbReference type="EMBL" id="OGM25913.1"/>
    </source>
</evidence>
<protein>
    <recommendedName>
        <fullName evidence="4">Glycosyltransferase RgtA/B/C/D-like domain-containing protein</fullName>
    </recommendedName>
</protein>
<evidence type="ECO:0000256" key="1">
    <source>
        <dbReference type="SAM" id="Phobius"/>
    </source>
</evidence>
<dbReference type="Proteomes" id="UP000178851">
    <property type="component" value="Unassembled WGS sequence"/>
</dbReference>
<feature type="transmembrane region" description="Helical" evidence="1">
    <location>
        <begin position="296"/>
        <end position="314"/>
    </location>
</feature>
<feature type="transmembrane region" description="Helical" evidence="1">
    <location>
        <begin position="237"/>
        <end position="253"/>
    </location>
</feature>
<feature type="transmembrane region" description="Helical" evidence="1">
    <location>
        <begin position="209"/>
        <end position="225"/>
    </location>
</feature>
<dbReference type="AlphaFoldDB" id="A0A1F7YF13"/>
<evidence type="ECO:0000313" key="3">
    <source>
        <dbReference type="Proteomes" id="UP000178851"/>
    </source>
</evidence>
<keyword evidence="1" id="KW-0472">Membrane</keyword>
<reference evidence="2 3" key="1">
    <citation type="journal article" date="2016" name="Nat. Commun.">
        <title>Thousands of microbial genomes shed light on interconnected biogeochemical processes in an aquifer system.</title>
        <authorList>
            <person name="Anantharaman K."/>
            <person name="Brown C.T."/>
            <person name="Hug L.A."/>
            <person name="Sharon I."/>
            <person name="Castelle C.J."/>
            <person name="Probst A.J."/>
            <person name="Thomas B.C."/>
            <person name="Singh A."/>
            <person name="Wilkins M.J."/>
            <person name="Karaoz U."/>
            <person name="Brodie E.L."/>
            <person name="Williams K.H."/>
            <person name="Hubbard S.S."/>
            <person name="Banfield J.F."/>
        </authorList>
    </citation>
    <scope>NUCLEOTIDE SEQUENCE [LARGE SCALE GENOMIC DNA]</scope>
</reference>
<comment type="caution">
    <text evidence="2">The sequence shown here is derived from an EMBL/GenBank/DDBJ whole genome shotgun (WGS) entry which is preliminary data.</text>
</comment>
<feature type="transmembrane region" description="Helical" evidence="1">
    <location>
        <begin position="368"/>
        <end position="385"/>
    </location>
</feature>
<feature type="transmembrane region" description="Helical" evidence="1">
    <location>
        <begin position="397"/>
        <end position="416"/>
    </location>
</feature>